<evidence type="ECO:0000313" key="2">
    <source>
        <dbReference type="EMBL" id="MDO3383343.1"/>
    </source>
</evidence>
<organism evidence="2 3">
    <name type="scientific">Gilvimarinus algae</name>
    <dbReference type="NCBI Taxonomy" id="3058037"/>
    <lineage>
        <taxon>Bacteria</taxon>
        <taxon>Pseudomonadati</taxon>
        <taxon>Pseudomonadota</taxon>
        <taxon>Gammaproteobacteria</taxon>
        <taxon>Cellvibrionales</taxon>
        <taxon>Cellvibrionaceae</taxon>
        <taxon>Gilvimarinus</taxon>
    </lineage>
</organism>
<dbReference type="EMBL" id="JAULRT010000060">
    <property type="protein sequence ID" value="MDO3383343.1"/>
    <property type="molecule type" value="Genomic_DNA"/>
</dbReference>
<dbReference type="Proteomes" id="UP001168380">
    <property type="component" value="Unassembled WGS sequence"/>
</dbReference>
<feature type="chain" id="PRO_5046273093" evidence="1">
    <location>
        <begin position="30"/>
        <end position="295"/>
    </location>
</feature>
<dbReference type="SUPFAM" id="SSF53850">
    <property type="entry name" value="Periplasmic binding protein-like II"/>
    <property type="match status" value="1"/>
</dbReference>
<reference evidence="2" key="1">
    <citation type="submission" date="2023-07" db="EMBL/GenBank/DDBJ databases">
        <title>Gilvimarinus algae sp. nov., isolated from the surface of Kelp.</title>
        <authorList>
            <person name="Sun Y.Y."/>
            <person name="Gong Y."/>
            <person name="Du Z.J."/>
        </authorList>
    </citation>
    <scope>NUCLEOTIDE SEQUENCE</scope>
    <source>
        <strain evidence="2">SDUM040014</strain>
    </source>
</reference>
<keyword evidence="1" id="KW-0732">Signal</keyword>
<keyword evidence="3" id="KW-1185">Reference proteome</keyword>
<sequence length="295" mass="32653">MHVTQRSCALLRWITGMTLASLLATSAVAMEVTLWGGKNARTAYETQLLQAVLDHTADQYPAYRLSVNNQHLGAQRGRQAVADGELANVYVSGLRDDDFTRAGRLLVVPHPTMKGLLGYRAAIIRKTDQQRFAEAAAQHQLRNLTVGQGSHWADADILRHNAFTVNDSGRYENLLEMLAYGRFDTVFLGIAEAADEIAASRAAEQLTVAEHTLIYYPHAMVFYVSARERELAERIALGLKRVEEDGTLDALLHHHFGDAIALIRRSDTQLLVLEHPSPSLVPALEKPLLATSPKR</sequence>
<protein>
    <submittedName>
        <fullName evidence="2">Transporter substrate-binding domain-containing protein</fullName>
    </submittedName>
</protein>
<dbReference type="RefSeq" id="WP_302714112.1">
    <property type="nucleotide sequence ID" value="NZ_JAULRT010000060.1"/>
</dbReference>
<evidence type="ECO:0000256" key="1">
    <source>
        <dbReference type="SAM" id="SignalP"/>
    </source>
</evidence>
<gene>
    <name evidence="2" type="ORF">QWI16_14265</name>
</gene>
<dbReference type="Gene3D" id="3.40.190.10">
    <property type="entry name" value="Periplasmic binding protein-like II"/>
    <property type="match status" value="1"/>
</dbReference>
<accession>A0ABT8TH14</accession>
<feature type="signal peptide" evidence="1">
    <location>
        <begin position="1"/>
        <end position="29"/>
    </location>
</feature>
<proteinExistence type="predicted"/>
<name>A0ABT8TH14_9GAMM</name>
<evidence type="ECO:0000313" key="3">
    <source>
        <dbReference type="Proteomes" id="UP001168380"/>
    </source>
</evidence>
<comment type="caution">
    <text evidence="2">The sequence shown here is derived from an EMBL/GenBank/DDBJ whole genome shotgun (WGS) entry which is preliminary data.</text>
</comment>